<reference evidence="1 2" key="1">
    <citation type="submission" date="2024-01" db="EMBL/GenBank/DDBJ databases">
        <title>A draft genome for the cacao thread blight pathogen Marasmiellus scandens.</title>
        <authorList>
            <person name="Baruah I.K."/>
            <person name="Leung J."/>
            <person name="Bukari Y."/>
            <person name="Amoako-Attah I."/>
            <person name="Meinhardt L.W."/>
            <person name="Bailey B.A."/>
            <person name="Cohen S.P."/>
        </authorList>
    </citation>
    <scope>NUCLEOTIDE SEQUENCE [LARGE SCALE GENOMIC DNA]</scope>
    <source>
        <strain evidence="1 2">GH-19</strain>
    </source>
</reference>
<comment type="caution">
    <text evidence="1">The sequence shown here is derived from an EMBL/GenBank/DDBJ whole genome shotgun (WGS) entry which is preliminary data.</text>
</comment>
<proteinExistence type="predicted"/>
<organism evidence="1 2">
    <name type="scientific">Marasmiellus scandens</name>
    <dbReference type="NCBI Taxonomy" id="2682957"/>
    <lineage>
        <taxon>Eukaryota</taxon>
        <taxon>Fungi</taxon>
        <taxon>Dikarya</taxon>
        <taxon>Basidiomycota</taxon>
        <taxon>Agaricomycotina</taxon>
        <taxon>Agaricomycetes</taxon>
        <taxon>Agaricomycetidae</taxon>
        <taxon>Agaricales</taxon>
        <taxon>Marasmiineae</taxon>
        <taxon>Omphalotaceae</taxon>
        <taxon>Marasmiellus</taxon>
    </lineage>
</organism>
<protein>
    <recommendedName>
        <fullName evidence="3">F-box domain-containing protein</fullName>
    </recommendedName>
</protein>
<keyword evidence="2" id="KW-1185">Reference proteome</keyword>
<dbReference type="InterPro" id="IPR036047">
    <property type="entry name" value="F-box-like_dom_sf"/>
</dbReference>
<dbReference type="SUPFAM" id="SSF81383">
    <property type="entry name" value="F-box domain"/>
    <property type="match status" value="1"/>
</dbReference>
<dbReference type="SUPFAM" id="SSF52047">
    <property type="entry name" value="RNI-like"/>
    <property type="match status" value="1"/>
</dbReference>
<dbReference type="InterPro" id="IPR032675">
    <property type="entry name" value="LRR_dom_sf"/>
</dbReference>
<dbReference type="Gene3D" id="3.80.10.10">
    <property type="entry name" value="Ribonuclease Inhibitor"/>
    <property type="match status" value="1"/>
</dbReference>
<dbReference type="EMBL" id="JBANRG010000080">
    <property type="protein sequence ID" value="KAK7438175.1"/>
    <property type="molecule type" value="Genomic_DNA"/>
</dbReference>
<evidence type="ECO:0000313" key="1">
    <source>
        <dbReference type="EMBL" id="KAK7438175.1"/>
    </source>
</evidence>
<evidence type="ECO:0008006" key="3">
    <source>
        <dbReference type="Google" id="ProtNLM"/>
    </source>
</evidence>
<sequence>MANLAITTSVPQTIHETKPAESVFAVNEILEQIFQNCDKSSLKNCVVVGKRWSEVALDVLWYEVTDMDTLLAPLGQIISRSRTVSERGPNGWPSRSVSEMIYEFSPPPTHQNWLRFHHHYAPRVRILRLEDHSGDIKVPKLVNLLRHIRTCGPILPKLRAIHWIGLSSLGLAEPLFTFAHEGIQELTVEDTEDYCTANSVFCEAIQTYMPHLINLSLDLQPALEYIQPVCNVVKGLSNLQSVTIPSFSDASDAISALSHLKGLKKLHLTQSNAVTELHDHVDPPRVYFPALESLDISYDYQTASRFFCSKIPHLRSIHVSTSVGEQPSHVQILLSSISRACPCVAQALRPILQVPSISTFEIEHPFPADFGLEDVTEIATAWPNLKSLKLCCDPFVSQQPTSKQLDLRAILPFAQHCPQIEQLGLLINAKSSSMPSNAEIDALPSLFKKLQIFSVGISEIQHEGAVAQWLSLVCTPGCVIQCGPRWYEPGEEELELVTRWKRVGELLPHLLATRVWYEQKVIALEHKLSELGSN</sequence>
<dbReference type="Proteomes" id="UP001498398">
    <property type="component" value="Unassembled WGS sequence"/>
</dbReference>
<name>A0ABR1IU20_9AGAR</name>
<gene>
    <name evidence="1" type="ORF">VKT23_018105</name>
</gene>
<evidence type="ECO:0000313" key="2">
    <source>
        <dbReference type="Proteomes" id="UP001498398"/>
    </source>
</evidence>
<accession>A0ABR1IU20</accession>